<dbReference type="PANTHER" id="PTHR36699">
    <property type="entry name" value="LD-TRANSPEPTIDASE"/>
    <property type="match status" value="1"/>
</dbReference>
<dbReference type="InterPro" id="IPR005490">
    <property type="entry name" value="LD_TPept_cat_dom"/>
</dbReference>
<dbReference type="SUPFAM" id="SSF141523">
    <property type="entry name" value="L,D-transpeptidase catalytic domain-like"/>
    <property type="match status" value="1"/>
</dbReference>
<sequence length="170" mass="19062">MKLSTVLVVVLLVGLSGYYFYPEKKLPKTASVDSLVVYKSQHKLLVFAGQQPMKTYIVSFGANPVGKKTFEGDERTPEGLYFINDKNPKSGYHKNLGISYPNKADTKNARKQNKRAGGQVKIHGLRNGLGFVGKFQRWYNWTNGCIAVTDAEMDELYESVRVGTPIRIKP</sequence>
<evidence type="ECO:0000256" key="1">
    <source>
        <dbReference type="ARBA" id="ARBA00004752"/>
    </source>
</evidence>
<keyword evidence="4 7" id="KW-0133">Cell shape</keyword>
<evidence type="ECO:0000256" key="7">
    <source>
        <dbReference type="PROSITE-ProRule" id="PRU01373"/>
    </source>
</evidence>
<reference evidence="9 10" key="1">
    <citation type="submission" date="2016-10" db="EMBL/GenBank/DDBJ databases">
        <authorList>
            <person name="de Groot N.N."/>
        </authorList>
    </citation>
    <scope>NUCLEOTIDE SEQUENCE [LARGE SCALE GENOMIC DNA]</scope>
    <source>
        <strain evidence="9 10">DSM 6793</strain>
    </source>
</reference>
<dbReference type="InterPro" id="IPR038063">
    <property type="entry name" value="Transpep_catalytic_dom"/>
</dbReference>
<protein>
    <submittedName>
        <fullName evidence="9">L,D-transpeptidase catalytic domain</fullName>
    </submittedName>
</protein>
<dbReference type="OrthoDB" id="9809748at2"/>
<gene>
    <name evidence="9" type="ORF">SAMN05421780_102443</name>
</gene>
<dbReference type="STRING" id="927664.SAMN05421780_102443"/>
<dbReference type="Proteomes" id="UP000199514">
    <property type="component" value="Unassembled WGS sequence"/>
</dbReference>
<dbReference type="GO" id="GO:0016740">
    <property type="term" value="F:transferase activity"/>
    <property type="evidence" value="ECO:0007669"/>
    <property type="project" value="UniProtKB-KW"/>
</dbReference>
<keyword evidence="5 7" id="KW-0573">Peptidoglycan synthesis</keyword>
<dbReference type="GO" id="GO:0004180">
    <property type="term" value="F:carboxypeptidase activity"/>
    <property type="evidence" value="ECO:0007669"/>
    <property type="project" value="UniProtKB-ARBA"/>
</dbReference>
<dbReference type="UniPathway" id="UPA00219"/>
<dbReference type="Gene3D" id="2.40.440.10">
    <property type="entry name" value="L,D-transpeptidase catalytic domain-like"/>
    <property type="match status" value="1"/>
</dbReference>
<keyword evidence="10" id="KW-1185">Reference proteome</keyword>
<comment type="pathway">
    <text evidence="1 7">Cell wall biogenesis; peptidoglycan biosynthesis.</text>
</comment>
<accession>A0A1I1G937</accession>
<evidence type="ECO:0000256" key="2">
    <source>
        <dbReference type="ARBA" id="ARBA00005992"/>
    </source>
</evidence>
<evidence type="ECO:0000259" key="8">
    <source>
        <dbReference type="PROSITE" id="PS52029"/>
    </source>
</evidence>
<dbReference type="PANTHER" id="PTHR36699:SF1">
    <property type="entry name" value="L,D-TRANSPEPTIDASE YAFK-RELATED"/>
    <property type="match status" value="1"/>
</dbReference>
<evidence type="ECO:0000256" key="3">
    <source>
        <dbReference type="ARBA" id="ARBA00022679"/>
    </source>
</evidence>
<evidence type="ECO:0000256" key="5">
    <source>
        <dbReference type="ARBA" id="ARBA00022984"/>
    </source>
</evidence>
<dbReference type="RefSeq" id="WP_091509239.1">
    <property type="nucleotide sequence ID" value="NZ_FOLE01000002.1"/>
</dbReference>
<name>A0A1I1G937_9BACT</name>
<keyword evidence="3" id="KW-0808">Transferase</keyword>
<feature type="active site" description="Proton donor/acceptor" evidence="7">
    <location>
        <position position="123"/>
    </location>
</feature>
<dbReference type="Pfam" id="PF03734">
    <property type="entry name" value="YkuD"/>
    <property type="match status" value="1"/>
</dbReference>
<dbReference type="AlphaFoldDB" id="A0A1I1G937"/>
<dbReference type="EMBL" id="FOLE01000002">
    <property type="protein sequence ID" value="SFC06348.1"/>
    <property type="molecule type" value="Genomic_DNA"/>
</dbReference>
<dbReference type="PROSITE" id="PS52029">
    <property type="entry name" value="LD_TPASE"/>
    <property type="match status" value="1"/>
</dbReference>
<organism evidence="9 10">
    <name type="scientific">Flexibacter flexilis DSM 6793</name>
    <dbReference type="NCBI Taxonomy" id="927664"/>
    <lineage>
        <taxon>Bacteria</taxon>
        <taxon>Pseudomonadati</taxon>
        <taxon>Bacteroidota</taxon>
        <taxon>Cytophagia</taxon>
        <taxon>Cytophagales</taxon>
        <taxon>Flexibacteraceae</taxon>
        <taxon>Flexibacter</taxon>
    </lineage>
</organism>
<feature type="domain" description="L,D-TPase catalytic" evidence="8">
    <location>
        <begin position="33"/>
        <end position="169"/>
    </location>
</feature>
<dbReference type="GO" id="GO:0009252">
    <property type="term" value="P:peptidoglycan biosynthetic process"/>
    <property type="evidence" value="ECO:0007669"/>
    <property type="project" value="UniProtKB-UniPathway"/>
</dbReference>
<dbReference type="CDD" id="cd16913">
    <property type="entry name" value="YkuD_like"/>
    <property type="match status" value="1"/>
</dbReference>
<dbReference type="GO" id="GO:0008360">
    <property type="term" value="P:regulation of cell shape"/>
    <property type="evidence" value="ECO:0007669"/>
    <property type="project" value="UniProtKB-UniRule"/>
</dbReference>
<evidence type="ECO:0000256" key="6">
    <source>
        <dbReference type="ARBA" id="ARBA00023316"/>
    </source>
</evidence>
<dbReference type="GO" id="GO:0071555">
    <property type="term" value="P:cell wall organization"/>
    <property type="evidence" value="ECO:0007669"/>
    <property type="project" value="UniProtKB-UniRule"/>
</dbReference>
<evidence type="ECO:0000313" key="10">
    <source>
        <dbReference type="Proteomes" id="UP000199514"/>
    </source>
</evidence>
<proteinExistence type="inferred from homology"/>
<feature type="active site" description="Nucleophile" evidence="7">
    <location>
        <position position="145"/>
    </location>
</feature>
<keyword evidence="6 7" id="KW-0961">Cell wall biogenesis/degradation</keyword>
<comment type="similarity">
    <text evidence="2">Belongs to the YkuD family.</text>
</comment>
<evidence type="ECO:0000256" key="4">
    <source>
        <dbReference type="ARBA" id="ARBA00022960"/>
    </source>
</evidence>
<evidence type="ECO:0000313" key="9">
    <source>
        <dbReference type="EMBL" id="SFC06348.1"/>
    </source>
</evidence>